<name>A0ABV5V1N1_9MICO</name>
<comment type="caution">
    <text evidence="2">The sequence shown here is derived from an EMBL/GenBank/DDBJ whole genome shotgun (WGS) entry which is preliminary data.</text>
</comment>
<feature type="domain" description="AB hydrolase-1" evidence="1">
    <location>
        <begin position="21"/>
        <end position="244"/>
    </location>
</feature>
<evidence type="ECO:0000313" key="2">
    <source>
        <dbReference type="EMBL" id="MFB9731699.1"/>
    </source>
</evidence>
<accession>A0ABV5V1N1</accession>
<dbReference type="PANTHER" id="PTHR43194:SF2">
    <property type="entry name" value="PEROXISOMAL MEMBRANE PROTEIN LPX1"/>
    <property type="match status" value="1"/>
</dbReference>
<keyword evidence="3" id="KW-1185">Reference proteome</keyword>
<reference evidence="2 3" key="1">
    <citation type="submission" date="2024-09" db="EMBL/GenBank/DDBJ databases">
        <authorList>
            <person name="Sun Q."/>
            <person name="Mori K."/>
        </authorList>
    </citation>
    <scope>NUCLEOTIDE SEQUENCE [LARGE SCALE GENOMIC DNA]</scope>
    <source>
        <strain evidence="2 3">JCM 12763</strain>
    </source>
</reference>
<organism evidence="2 3">
    <name type="scientific">Ornithinimicrobium kibberense</name>
    <dbReference type="NCBI Taxonomy" id="282060"/>
    <lineage>
        <taxon>Bacteria</taxon>
        <taxon>Bacillati</taxon>
        <taxon>Actinomycetota</taxon>
        <taxon>Actinomycetes</taxon>
        <taxon>Micrococcales</taxon>
        <taxon>Ornithinimicrobiaceae</taxon>
        <taxon>Ornithinimicrobium</taxon>
    </lineage>
</organism>
<dbReference type="RefSeq" id="WP_141337629.1">
    <property type="nucleotide sequence ID" value="NZ_JBHMAX010000013.1"/>
</dbReference>
<dbReference type="Gene3D" id="3.40.50.1820">
    <property type="entry name" value="alpha/beta hydrolase"/>
    <property type="match status" value="1"/>
</dbReference>
<proteinExistence type="predicted"/>
<gene>
    <name evidence="2" type="ORF">ACFFN0_06570</name>
</gene>
<evidence type="ECO:0000259" key="1">
    <source>
        <dbReference type="Pfam" id="PF00561"/>
    </source>
</evidence>
<protein>
    <submittedName>
        <fullName evidence="2">Alpha/beta fold hydrolase</fullName>
    </submittedName>
</protein>
<dbReference type="EMBL" id="JBHMAX010000013">
    <property type="protein sequence ID" value="MFB9731699.1"/>
    <property type="molecule type" value="Genomic_DNA"/>
</dbReference>
<evidence type="ECO:0000313" key="3">
    <source>
        <dbReference type="Proteomes" id="UP001589613"/>
    </source>
</evidence>
<dbReference type="InterPro" id="IPR050228">
    <property type="entry name" value="Carboxylesterase_BioH"/>
</dbReference>
<dbReference type="PANTHER" id="PTHR43194">
    <property type="entry name" value="HYDROLASE ALPHA/BETA FOLD FAMILY"/>
    <property type="match status" value="1"/>
</dbReference>
<sequence>MIVNEDTSVDTAHEVGRGPRTVICLPGWFGSSTGWGPGFLDALDTERFRYEFMDYRGYGERRGSGGPYTIDQIAADVLELADDLGVQTFSLVGHSMGGSAIQRVLALAPDRVEAIVGINPVPASGTPFDEDGRQLFESAAADDTARETIVDLTTGNRLSAWWIDRIVRHSRGHSDEEAFAAYLSAWADTDHAADVPVDRVPALAVVGEHDPAVTEEGVRQTWARLHPSSTVVVVRNAGHYPMYETPVRLATILEEFLETHSVAAGKD</sequence>
<dbReference type="InterPro" id="IPR000073">
    <property type="entry name" value="AB_hydrolase_1"/>
</dbReference>
<dbReference type="Pfam" id="PF00561">
    <property type="entry name" value="Abhydrolase_1"/>
    <property type="match status" value="1"/>
</dbReference>
<dbReference type="Proteomes" id="UP001589613">
    <property type="component" value="Unassembled WGS sequence"/>
</dbReference>
<dbReference type="GO" id="GO:0016787">
    <property type="term" value="F:hydrolase activity"/>
    <property type="evidence" value="ECO:0007669"/>
    <property type="project" value="UniProtKB-KW"/>
</dbReference>
<dbReference type="InterPro" id="IPR029058">
    <property type="entry name" value="AB_hydrolase_fold"/>
</dbReference>
<keyword evidence="2" id="KW-0378">Hydrolase</keyword>
<dbReference type="SUPFAM" id="SSF53474">
    <property type="entry name" value="alpha/beta-Hydrolases"/>
    <property type="match status" value="1"/>
</dbReference>